<dbReference type="PANTHER" id="PTHR39327:SF1">
    <property type="entry name" value="BLR5470 PROTEIN"/>
    <property type="match status" value="1"/>
</dbReference>
<dbReference type="Proteomes" id="UP000048926">
    <property type="component" value="Unassembled WGS sequence"/>
</dbReference>
<dbReference type="Gene3D" id="3.10.620.30">
    <property type="match status" value="1"/>
</dbReference>
<dbReference type="InterPro" id="IPR038765">
    <property type="entry name" value="Papain-like_cys_pep_sf"/>
</dbReference>
<evidence type="ECO:0000313" key="2">
    <source>
        <dbReference type="Proteomes" id="UP000048926"/>
    </source>
</evidence>
<organism evidence="1 2">
    <name type="scientific">Roseibium aggregatum</name>
    <dbReference type="NCBI Taxonomy" id="187304"/>
    <lineage>
        <taxon>Bacteria</taxon>
        <taxon>Pseudomonadati</taxon>
        <taxon>Pseudomonadota</taxon>
        <taxon>Alphaproteobacteria</taxon>
        <taxon>Hyphomicrobiales</taxon>
        <taxon>Stappiaceae</taxon>
        <taxon>Roseibium</taxon>
    </lineage>
</organism>
<dbReference type="AlphaFoldDB" id="A0A0M6YAQ3"/>
<dbReference type="OrthoDB" id="5401788at2"/>
<protein>
    <submittedName>
        <fullName evidence="1">Transglutaminase-like domain protein</fullName>
    </submittedName>
</protein>
<sequence>MEQSATAPVIPAANGKGARALLRASLYGLGFHAALLTAQADTLPFAEDAPLEIAEISFTRTASLDRVPVDFHFMPRPSAKTVLLHKVRLEPVAQPAVKQKSLVPIDAHNSASTLPDRRSHRVTPNLKSTILFGTMGKSVPLTPVSKRWTRALGEFEAATATGSRHNDRAYSAILAQVKDFRRGLQIPKINYMVNRVLAYRDDARVWKTGEYWASPSEALEKRAGDCEDYAILKYALLRDLGVQDEDMRIVVLMDEAAGQHHAVLSVRHDGQWLILDNRFSRIRFERDLPNYKPLYSVNASGQWSHTLQKGAPVSLAARLKSANK</sequence>
<keyword evidence="2" id="KW-1185">Reference proteome</keyword>
<dbReference type="EMBL" id="CXST01000004">
    <property type="protein sequence ID" value="CTQ46804.1"/>
    <property type="molecule type" value="Genomic_DNA"/>
</dbReference>
<dbReference type="PANTHER" id="PTHR39327">
    <property type="match status" value="1"/>
</dbReference>
<dbReference type="Pfam" id="PF06035">
    <property type="entry name" value="Peptidase_C93"/>
    <property type="match status" value="1"/>
</dbReference>
<reference evidence="2" key="1">
    <citation type="submission" date="2015-07" db="EMBL/GenBank/DDBJ databases">
        <authorList>
            <person name="Rodrigo-Torres Lidia"/>
            <person name="Arahal R.David."/>
        </authorList>
    </citation>
    <scope>NUCLEOTIDE SEQUENCE [LARGE SCALE GENOMIC DNA]</scope>
    <source>
        <strain evidence="2">CECT 4801</strain>
    </source>
</reference>
<name>A0A0M6YAQ3_9HYPH</name>
<accession>A0A0M6YAQ3</accession>
<gene>
    <name evidence="1" type="ORF">LAL4801_05264</name>
</gene>
<dbReference type="SUPFAM" id="SSF54001">
    <property type="entry name" value="Cysteine proteinases"/>
    <property type="match status" value="1"/>
</dbReference>
<dbReference type="InterPro" id="IPR010319">
    <property type="entry name" value="Transglutaminase-like_Cys_pept"/>
</dbReference>
<dbReference type="RefSeq" id="WP_082444752.1">
    <property type="nucleotide sequence ID" value="NZ_CXST01000004.1"/>
</dbReference>
<evidence type="ECO:0000313" key="1">
    <source>
        <dbReference type="EMBL" id="CTQ46804.1"/>
    </source>
</evidence>
<proteinExistence type="predicted"/>